<name>A0ABY0HC54_9PEZI</name>
<reference evidence="2 3" key="1">
    <citation type="submission" date="2018-06" db="EMBL/GenBank/DDBJ databases">
        <title>Complete Genomes of Monosporascus.</title>
        <authorList>
            <person name="Robinson A.J."/>
            <person name="Natvig D.O."/>
        </authorList>
    </citation>
    <scope>NUCLEOTIDE SEQUENCE [LARGE SCALE GENOMIC DNA]</scope>
    <source>
        <strain evidence="2 3">CBS 609.92</strain>
    </source>
</reference>
<dbReference type="Proteomes" id="UP000294003">
    <property type="component" value="Unassembled WGS sequence"/>
</dbReference>
<keyword evidence="3" id="KW-1185">Reference proteome</keyword>
<gene>
    <name evidence="2" type="ORF">DL762_002892</name>
</gene>
<dbReference type="EMBL" id="QJNS01000062">
    <property type="protein sequence ID" value="RYO90047.1"/>
    <property type="molecule type" value="Genomic_DNA"/>
</dbReference>
<evidence type="ECO:0000313" key="2">
    <source>
        <dbReference type="EMBL" id="RYO90047.1"/>
    </source>
</evidence>
<sequence>MPVKRIVLKKSPSGSSELRKSPSPSSDGAAPAEDRAPAGRTGMVTRSMAHNARVSRIKLVNRNSRDPTDTRMVTRLMACNARTRCLKLVNRDSLAAPAVPAVAPGGPDPNLPSVIKVFSNGRISLIRHVAENRLVYRRWDDQSDVVEYYHDGRLFKLWDTRTRLVIYESLADHPIVNSGARELQDLYYDVYYRHYHFTYPLELLEQH</sequence>
<protein>
    <submittedName>
        <fullName evidence="2">Uncharacterized protein</fullName>
    </submittedName>
</protein>
<accession>A0ABY0HC54</accession>
<feature type="region of interest" description="Disordered" evidence="1">
    <location>
        <begin position="1"/>
        <end position="49"/>
    </location>
</feature>
<comment type="caution">
    <text evidence="2">The sequence shown here is derived from an EMBL/GenBank/DDBJ whole genome shotgun (WGS) entry which is preliminary data.</text>
</comment>
<feature type="compositionally biased region" description="Low complexity" evidence="1">
    <location>
        <begin position="11"/>
        <end position="31"/>
    </location>
</feature>
<proteinExistence type="predicted"/>
<evidence type="ECO:0000256" key="1">
    <source>
        <dbReference type="SAM" id="MobiDB-lite"/>
    </source>
</evidence>
<organism evidence="2 3">
    <name type="scientific">Monosporascus cannonballus</name>
    <dbReference type="NCBI Taxonomy" id="155416"/>
    <lineage>
        <taxon>Eukaryota</taxon>
        <taxon>Fungi</taxon>
        <taxon>Dikarya</taxon>
        <taxon>Ascomycota</taxon>
        <taxon>Pezizomycotina</taxon>
        <taxon>Sordariomycetes</taxon>
        <taxon>Xylariomycetidae</taxon>
        <taxon>Xylariales</taxon>
        <taxon>Xylariales incertae sedis</taxon>
        <taxon>Monosporascus</taxon>
    </lineage>
</organism>
<evidence type="ECO:0000313" key="3">
    <source>
        <dbReference type="Proteomes" id="UP000294003"/>
    </source>
</evidence>